<evidence type="ECO:0000256" key="3">
    <source>
        <dbReference type="ARBA" id="ARBA00022839"/>
    </source>
</evidence>
<dbReference type="CDD" id="cd00840">
    <property type="entry name" value="MPP_Mre11_N"/>
    <property type="match status" value="1"/>
</dbReference>
<dbReference type="InterPro" id="IPR041796">
    <property type="entry name" value="Mre11_N"/>
</dbReference>
<sequence>MKILHTADFHLGKNLYETSQTERQKKMLNDIYNILLNDNYAALIIAGDIYDRSIPSSEAVAMFDSFLSKIHINLPDTVILIIPGNHDSADRLSFGSQIFKMQNIHIAADTACLCTPVTVKQNNETVDFFLLPFLHLGSFLREEEQGDLFSIENKLDTQAAMAEEASRRLKGAVKPDVPSVLIAHFFTLNGIPSSSERAFLGTAEFVRPELFDFFSYTALGHLHKMQKITERMYYSGAPLTYSFDESVVEKVVLSVDINCNAEGFPVTIKKIPIEPLKKMIRLEGCFQDFFETEKFDEYKNDFLEINLIDKTVIKSPMSLLQKKFPYLLNIQQKSVSEKLKTEDKSFSEILKKNIEAPEIIFENFLNFENAIEETADGKKQNLFKEICGKALSEEV</sequence>
<dbReference type="OrthoDB" id="9773856at2"/>
<dbReference type="PATRIC" id="fig|1291379.3.peg.1195"/>
<dbReference type="KEGG" id="tped:TPE_1199"/>
<keyword evidence="2 4" id="KW-0378">Hydrolase</keyword>
<dbReference type="RefSeq" id="WP_020964994.1">
    <property type="nucleotide sequence ID" value="NC_022097.1"/>
</dbReference>
<keyword evidence="4" id="KW-0233">DNA recombination</keyword>
<reference evidence="6 7" key="1">
    <citation type="journal article" date="2013" name="PLoS ONE">
        <title>Genome-Wide Relatedness of Treponema pedis, from Gingiva and Necrotic Skin Lesions of Pigs, with the Human Oral Pathogen Treponema denticola.</title>
        <authorList>
            <person name="Svartstrom O."/>
            <person name="Mushtaq M."/>
            <person name="Pringle M."/>
            <person name="Segerman B."/>
        </authorList>
    </citation>
    <scope>NUCLEOTIDE SEQUENCE [LARGE SCALE GENOMIC DNA]</scope>
    <source>
        <strain evidence="6">T A4</strain>
    </source>
</reference>
<keyword evidence="3 4" id="KW-0269">Exonuclease</keyword>
<feature type="domain" description="Calcineurin-like phosphoesterase" evidence="5">
    <location>
        <begin position="1"/>
        <end position="137"/>
    </location>
</feature>
<dbReference type="InterPro" id="IPR004843">
    <property type="entry name" value="Calcineurin-like_PHP"/>
</dbReference>
<comment type="similarity">
    <text evidence="4">Belongs to the SbcD family.</text>
</comment>
<dbReference type="HOGENOM" id="CLU_038045_0_1_12"/>
<evidence type="ECO:0000256" key="2">
    <source>
        <dbReference type="ARBA" id="ARBA00022801"/>
    </source>
</evidence>
<evidence type="ECO:0000259" key="5">
    <source>
        <dbReference type="Pfam" id="PF00149"/>
    </source>
</evidence>
<dbReference type="Gene3D" id="3.60.21.10">
    <property type="match status" value="1"/>
</dbReference>
<dbReference type="InterPro" id="IPR050535">
    <property type="entry name" value="DNA_Repair-Maintenance_Comp"/>
</dbReference>
<accession>S6A8E6</accession>
<evidence type="ECO:0000313" key="6">
    <source>
        <dbReference type="EMBL" id="AGT43694.1"/>
    </source>
</evidence>
<dbReference type="InterPro" id="IPR004593">
    <property type="entry name" value="SbcD"/>
</dbReference>
<dbReference type="AlphaFoldDB" id="S6A8E6"/>
<dbReference type="STRING" id="1291379.TPE_1199"/>
<comment type="function">
    <text evidence="4">SbcCD cleaves DNA hairpin structures. These structures can inhibit DNA replication and are intermediates in certain DNA recombination reactions. The complex acts as a 3'-&gt;5' double strand exonuclease that can open hairpins. It also has a 5' single-strand endonuclease activity.</text>
</comment>
<name>S6A8E6_9SPIR</name>
<keyword evidence="4" id="KW-0235">DNA replication</keyword>
<dbReference type="GO" id="GO:0004519">
    <property type="term" value="F:endonuclease activity"/>
    <property type="evidence" value="ECO:0007669"/>
    <property type="project" value="UniProtKB-KW"/>
</dbReference>
<evidence type="ECO:0000313" key="7">
    <source>
        <dbReference type="Proteomes" id="UP000015620"/>
    </source>
</evidence>
<dbReference type="GeneID" id="301089811"/>
<dbReference type="EMBL" id="CP004120">
    <property type="protein sequence ID" value="AGT43694.1"/>
    <property type="molecule type" value="Genomic_DNA"/>
</dbReference>
<keyword evidence="4" id="KW-0255">Endonuclease</keyword>
<dbReference type="PANTHER" id="PTHR30337">
    <property type="entry name" value="COMPONENT OF ATP-DEPENDENT DSDNA EXONUCLEASE"/>
    <property type="match status" value="1"/>
</dbReference>
<dbReference type="GO" id="GO:0008408">
    <property type="term" value="F:3'-5' exonuclease activity"/>
    <property type="evidence" value="ECO:0007669"/>
    <property type="project" value="InterPro"/>
</dbReference>
<protein>
    <recommendedName>
        <fullName evidence="4">Nuclease SbcCD subunit D</fullName>
    </recommendedName>
</protein>
<gene>
    <name evidence="4" type="primary">sbcD</name>
    <name evidence="6" type="ORF">TPE_1199</name>
</gene>
<dbReference type="Pfam" id="PF00149">
    <property type="entry name" value="Metallophos"/>
    <property type="match status" value="1"/>
</dbReference>
<dbReference type="PANTHER" id="PTHR30337:SF0">
    <property type="entry name" value="NUCLEASE SBCCD SUBUNIT D"/>
    <property type="match status" value="1"/>
</dbReference>
<dbReference type="GO" id="GO:0006310">
    <property type="term" value="P:DNA recombination"/>
    <property type="evidence" value="ECO:0007669"/>
    <property type="project" value="UniProtKB-KW"/>
</dbReference>
<dbReference type="SUPFAM" id="SSF56300">
    <property type="entry name" value="Metallo-dependent phosphatases"/>
    <property type="match status" value="1"/>
</dbReference>
<comment type="subunit">
    <text evidence="4">Heterodimer of SbcC and SbcD.</text>
</comment>
<keyword evidence="1 4" id="KW-0540">Nuclease</keyword>
<evidence type="ECO:0000256" key="4">
    <source>
        <dbReference type="RuleBase" id="RU363069"/>
    </source>
</evidence>
<dbReference type="NCBIfam" id="TIGR00619">
    <property type="entry name" value="sbcd"/>
    <property type="match status" value="1"/>
</dbReference>
<dbReference type="InterPro" id="IPR029052">
    <property type="entry name" value="Metallo-depent_PP-like"/>
</dbReference>
<dbReference type="Proteomes" id="UP000015620">
    <property type="component" value="Chromosome"/>
</dbReference>
<keyword evidence="7" id="KW-1185">Reference proteome</keyword>
<evidence type="ECO:0000256" key="1">
    <source>
        <dbReference type="ARBA" id="ARBA00022722"/>
    </source>
</evidence>
<dbReference type="GO" id="GO:0006260">
    <property type="term" value="P:DNA replication"/>
    <property type="evidence" value="ECO:0007669"/>
    <property type="project" value="UniProtKB-KW"/>
</dbReference>
<proteinExistence type="inferred from homology"/>
<organism evidence="6 7">
    <name type="scientific">Treponema pedis str. T A4</name>
    <dbReference type="NCBI Taxonomy" id="1291379"/>
    <lineage>
        <taxon>Bacteria</taxon>
        <taxon>Pseudomonadati</taxon>
        <taxon>Spirochaetota</taxon>
        <taxon>Spirochaetia</taxon>
        <taxon>Spirochaetales</taxon>
        <taxon>Treponemataceae</taxon>
        <taxon>Treponema</taxon>
    </lineage>
</organism>